<dbReference type="EMBL" id="PEZZ01000002">
    <property type="protein sequence ID" value="PIS05583.1"/>
    <property type="molecule type" value="Genomic_DNA"/>
</dbReference>
<dbReference type="InterPro" id="IPR034704">
    <property type="entry name" value="Ribosomal_bL28/bL31-like_sf"/>
</dbReference>
<dbReference type="GO" id="GO:0003735">
    <property type="term" value="F:structural constituent of ribosome"/>
    <property type="evidence" value="ECO:0007669"/>
    <property type="project" value="InterPro"/>
</dbReference>
<evidence type="ECO:0000256" key="6">
    <source>
        <dbReference type="ARBA" id="ARBA00035687"/>
    </source>
</evidence>
<reference evidence="10" key="1">
    <citation type="submission" date="2017-09" db="EMBL/GenBank/DDBJ databases">
        <title>Depth-based differentiation of microbial function through sediment-hosted aquifers and enrichment of novel symbionts in the deep terrestrial subsurface.</title>
        <authorList>
            <person name="Probst A.J."/>
            <person name="Ladd B."/>
            <person name="Jarett J.K."/>
            <person name="Geller-Mcgrath D.E."/>
            <person name="Sieber C.M.K."/>
            <person name="Emerson J.B."/>
            <person name="Anantharaman K."/>
            <person name="Thomas B.C."/>
            <person name="Malmstrom R."/>
            <person name="Stieglmeier M."/>
            <person name="Klingl A."/>
            <person name="Woyke T."/>
            <person name="Ryan C.M."/>
            <person name="Banfield J.F."/>
        </authorList>
    </citation>
    <scope>NUCLEOTIDE SEQUENCE [LARGE SCALE GENOMIC DNA]</scope>
</reference>
<accession>A0A2H0W2J5</accession>
<keyword evidence="7" id="KW-0479">Metal-binding</keyword>
<keyword evidence="5 7" id="KW-0687">Ribonucleoprotein</keyword>
<comment type="similarity">
    <text evidence="1 7">Belongs to the bacterial ribosomal protein bL31 family. Type A subfamily.</text>
</comment>
<evidence type="ECO:0000313" key="10">
    <source>
        <dbReference type="Proteomes" id="UP000230935"/>
    </source>
</evidence>
<dbReference type="InterPro" id="IPR042105">
    <property type="entry name" value="Ribosomal_bL31_sf"/>
</dbReference>
<feature type="region of interest" description="Disordered" evidence="8">
    <location>
        <begin position="58"/>
        <end position="103"/>
    </location>
</feature>
<dbReference type="Pfam" id="PF01197">
    <property type="entry name" value="Ribosomal_L31"/>
    <property type="match status" value="1"/>
</dbReference>
<dbReference type="GO" id="GO:0019843">
    <property type="term" value="F:rRNA binding"/>
    <property type="evidence" value="ECO:0007669"/>
    <property type="project" value="UniProtKB-KW"/>
</dbReference>
<keyword evidence="7" id="KW-0862">Zinc</keyword>
<dbReference type="GO" id="GO:0046872">
    <property type="term" value="F:metal ion binding"/>
    <property type="evidence" value="ECO:0007669"/>
    <property type="project" value="UniProtKB-KW"/>
</dbReference>
<keyword evidence="3 7" id="KW-0694">RNA-binding</keyword>
<proteinExistence type="inferred from homology"/>
<evidence type="ECO:0000256" key="1">
    <source>
        <dbReference type="ARBA" id="ARBA00009296"/>
    </source>
</evidence>
<dbReference type="GO" id="GO:1990904">
    <property type="term" value="C:ribonucleoprotein complex"/>
    <property type="evidence" value="ECO:0007669"/>
    <property type="project" value="UniProtKB-KW"/>
</dbReference>
<organism evidence="9 10">
    <name type="scientific">Candidatus Buchananbacteria bacterium CG10_big_fil_rev_8_21_14_0_10_42_9</name>
    <dbReference type="NCBI Taxonomy" id="1974526"/>
    <lineage>
        <taxon>Bacteria</taxon>
        <taxon>Candidatus Buchananiibacteriota</taxon>
    </lineage>
</organism>
<feature type="compositionally biased region" description="Basic residues" evidence="8">
    <location>
        <begin position="64"/>
        <end position="95"/>
    </location>
</feature>
<evidence type="ECO:0000256" key="8">
    <source>
        <dbReference type="SAM" id="MobiDB-lite"/>
    </source>
</evidence>
<evidence type="ECO:0000256" key="7">
    <source>
        <dbReference type="HAMAP-Rule" id="MF_00501"/>
    </source>
</evidence>
<feature type="binding site" evidence="7">
    <location>
        <position position="19"/>
    </location>
    <ligand>
        <name>Zn(2+)</name>
        <dbReference type="ChEBI" id="CHEBI:29105"/>
    </ligand>
</feature>
<dbReference type="SUPFAM" id="SSF143800">
    <property type="entry name" value="L28p-like"/>
    <property type="match status" value="1"/>
</dbReference>
<dbReference type="NCBIfam" id="TIGR00105">
    <property type="entry name" value="L31"/>
    <property type="match status" value="1"/>
</dbReference>
<dbReference type="NCBIfam" id="NF000612">
    <property type="entry name" value="PRK00019.1"/>
    <property type="match status" value="1"/>
</dbReference>
<dbReference type="PRINTS" id="PR01249">
    <property type="entry name" value="RIBOSOMALL31"/>
</dbReference>
<dbReference type="InterPro" id="IPR027491">
    <property type="entry name" value="Ribosomal_bL31_A"/>
</dbReference>
<keyword evidence="2 7" id="KW-0699">rRNA-binding</keyword>
<name>A0A2H0W2J5_9BACT</name>
<comment type="function">
    <text evidence="7">Binds the 23S rRNA.</text>
</comment>
<dbReference type="Proteomes" id="UP000230935">
    <property type="component" value="Unassembled WGS sequence"/>
</dbReference>
<evidence type="ECO:0000256" key="2">
    <source>
        <dbReference type="ARBA" id="ARBA00022730"/>
    </source>
</evidence>
<protein>
    <recommendedName>
        <fullName evidence="6 7">Large ribosomal subunit protein bL31</fullName>
    </recommendedName>
</protein>
<evidence type="ECO:0000256" key="3">
    <source>
        <dbReference type="ARBA" id="ARBA00022884"/>
    </source>
</evidence>
<dbReference type="Gene3D" id="4.10.830.30">
    <property type="entry name" value="Ribosomal protein L31"/>
    <property type="match status" value="1"/>
</dbReference>
<dbReference type="InterPro" id="IPR002150">
    <property type="entry name" value="Ribosomal_bL31"/>
</dbReference>
<comment type="subunit">
    <text evidence="7">Part of the 50S ribosomal subunit.</text>
</comment>
<dbReference type="GO" id="GO:0005840">
    <property type="term" value="C:ribosome"/>
    <property type="evidence" value="ECO:0007669"/>
    <property type="project" value="UniProtKB-KW"/>
</dbReference>
<evidence type="ECO:0000256" key="5">
    <source>
        <dbReference type="ARBA" id="ARBA00023274"/>
    </source>
</evidence>
<feature type="binding site" evidence="7">
    <location>
        <position position="40"/>
    </location>
    <ligand>
        <name>Zn(2+)</name>
        <dbReference type="ChEBI" id="CHEBI:29105"/>
    </ligand>
</feature>
<dbReference type="NCBIfam" id="NF001809">
    <property type="entry name" value="PRK00528.1"/>
    <property type="match status" value="1"/>
</dbReference>
<comment type="cofactor">
    <cofactor evidence="7">
        <name>Zn(2+)</name>
        <dbReference type="ChEBI" id="CHEBI:29105"/>
    </cofactor>
    <text evidence="7">Binds 1 zinc ion per subunit.</text>
</comment>
<dbReference type="GO" id="GO:0006412">
    <property type="term" value="P:translation"/>
    <property type="evidence" value="ECO:0007669"/>
    <property type="project" value="UniProtKB-UniRule"/>
</dbReference>
<feature type="binding site" evidence="7">
    <location>
        <position position="17"/>
    </location>
    <ligand>
        <name>Zn(2+)</name>
        <dbReference type="ChEBI" id="CHEBI:29105"/>
    </ligand>
</feature>
<evidence type="ECO:0000313" key="9">
    <source>
        <dbReference type="EMBL" id="PIS05583.1"/>
    </source>
</evidence>
<keyword evidence="4 7" id="KW-0689">Ribosomal protein</keyword>
<gene>
    <name evidence="7" type="primary">rpmE</name>
    <name evidence="9" type="ORF">COT81_00270</name>
</gene>
<feature type="binding site" evidence="7">
    <location>
        <position position="37"/>
    </location>
    <ligand>
        <name>Zn(2+)</name>
        <dbReference type="ChEBI" id="CHEBI:29105"/>
    </ligand>
</feature>
<dbReference type="PANTHER" id="PTHR33280">
    <property type="entry name" value="50S RIBOSOMAL PROTEIN L31, CHLOROPLASTIC"/>
    <property type="match status" value="1"/>
</dbReference>
<comment type="caution">
    <text evidence="9">The sequence shown here is derived from an EMBL/GenBank/DDBJ whole genome shotgun (WGS) entry which is preliminary data.</text>
</comment>
<evidence type="ECO:0000256" key="4">
    <source>
        <dbReference type="ARBA" id="ARBA00022980"/>
    </source>
</evidence>
<dbReference type="PANTHER" id="PTHR33280:SF6">
    <property type="entry name" value="LARGE RIBOSOMAL SUBUNIT PROTEIN BL31A"/>
    <property type="match status" value="1"/>
</dbReference>
<dbReference type="HAMAP" id="MF_00501">
    <property type="entry name" value="Ribosomal_bL31_1"/>
    <property type="match status" value="1"/>
</dbReference>
<sequence>MKKGIHPTYHSDAKIICSCGNVIEVGSTLKEMHVEICSNCHPFYTGKQKIIDTARRVEKFSARQSKKTSAKTISKRAKRKAKDVAKAKRGSRVKKEKAPAKEK</sequence>
<dbReference type="AlphaFoldDB" id="A0A2H0W2J5"/>